<dbReference type="InterPro" id="IPR015590">
    <property type="entry name" value="Aldehyde_DH_dom"/>
</dbReference>
<evidence type="ECO:0000256" key="1">
    <source>
        <dbReference type="ARBA" id="ARBA00009986"/>
    </source>
</evidence>
<name>A0A381VHY9_9ZZZZ</name>
<feature type="domain" description="Aldehyde dehydrogenase" evidence="3">
    <location>
        <begin position="24"/>
        <end position="485"/>
    </location>
</feature>
<evidence type="ECO:0000256" key="2">
    <source>
        <dbReference type="ARBA" id="ARBA00023002"/>
    </source>
</evidence>
<dbReference type="InterPro" id="IPR016161">
    <property type="entry name" value="Ald_DH/histidinol_DH"/>
</dbReference>
<evidence type="ECO:0000259" key="3">
    <source>
        <dbReference type="Pfam" id="PF00171"/>
    </source>
</evidence>
<dbReference type="FunFam" id="3.40.605.10:FF:000026">
    <property type="entry name" value="Aldehyde dehydrogenase, putative"/>
    <property type="match status" value="1"/>
</dbReference>
<dbReference type="Gene3D" id="3.40.605.10">
    <property type="entry name" value="Aldehyde Dehydrogenase, Chain A, domain 1"/>
    <property type="match status" value="1"/>
</dbReference>
<dbReference type="PANTHER" id="PTHR11699">
    <property type="entry name" value="ALDEHYDE DEHYDROGENASE-RELATED"/>
    <property type="match status" value="1"/>
</dbReference>
<proteinExistence type="inferred from homology"/>
<comment type="similarity">
    <text evidence="1">Belongs to the aldehyde dehydrogenase family.</text>
</comment>
<dbReference type="EMBL" id="UINC01008879">
    <property type="protein sequence ID" value="SVA39912.1"/>
    <property type="molecule type" value="Genomic_DNA"/>
</dbReference>
<dbReference type="InterPro" id="IPR029510">
    <property type="entry name" value="Ald_DH_CS_GLU"/>
</dbReference>
<dbReference type="FunFam" id="3.40.605.10:FF:000007">
    <property type="entry name" value="NAD/NADP-dependent betaine aldehyde dehydrogenase"/>
    <property type="match status" value="1"/>
</dbReference>
<dbReference type="PROSITE" id="PS00687">
    <property type="entry name" value="ALDEHYDE_DEHYDR_GLU"/>
    <property type="match status" value="1"/>
</dbReference>
<dbReference type="InterPro" id="IPR016162">
    <property type="entry name" value="Ald_DH_N"/>
</dbReference>
<dbReference type="GO" id="GO:0016620">
    <property type="term" value="F:oxidoreductase activity, acting on the aldehyde or oxo group of donors, NAD or NADP as acceptor"/>
    <property type="evidence" value="ECO:0007669"/>
    <property type="project" value="InterPro"/>
</dbReference>
<keyword evidence="2" id="KW-0560">Oxidoreductase</keyword>
<dbReference type="FunFam" id="3.40.309.10:FF:000012">
    <property type="entry name" value="Betaine aldehyde dehydrogenase"/>
    <property type="match status" value="1"/>
</dbReference>
<organism evidence="4">
    <name type="scientific">marine metagenome</name>
    <dbReference type="NCBI Taxonomy" id="408172"/>
    <lineage>
        <taxon>unclassified sequences</taxon>
        <taxon>metagenomes</taxon>
        <taxon>ecological metagenomes</taxon>
    </lineage>
</organism>
<gene>
    <name evidence="4" type="ORF">METZ01_LOCUS92766</name>
</gene>
<dbReference type="Pfam" id="PF00171">
    <property type="entry name" value="Aldedh"/>
    <property type="match status" value="1"/>
</dbReference>
<protein>
    <recommendedName>
        <fullName evidence="3">Aldehyde dehydrogenase domain-containing protein</fullName>
    </recommendedName>
</protein>
<evidence type="ECO:0000313" key="4">
    <source>
        <dbReference type="EMBL" id="SVA39912.1"/>
    </source>
</evidence>
<dbReference type="InterPro" id="IPR016163">
    <property type="entry name" value="Ald_DH_C"/>
</dbReference>
<accession>A0A381VHY9</accession>
<sequence>MPTEVVDVMRGAPNKLYIEGEFRDASGGEKFGTFNPATEELITEVSSAGVEDVNVAVTGARKAFESGDWREMSARERGRILWRIGELLRDNVEEVAILETIDNGKPIFESRYVDIPMVSEVFQYYAGWSDKLHGEVVPVSGKALDYTLREPLGVIAAIVPWNFPLLLASWKIAPALAMGNTVIVKPASNTPLTALKLAELAAEAGLPPGVLNVVPGRGSVVGNALVEHPDVAKIAFTGETATGQGILRKSADTLKKITLELGGKSPNIVFADADLKAAAAGAAMGIFYGKGEVCAAGSRLFVAKSVAEEFIERVVERAEKMVPGDPMDPKTRMGALVSKSQMETVLGYVKAGKTEGARLRTGGDHAPIDGKGYFLRPAVFDKVDNNMTIAQEEIFGPVLAAIVFEDEEHAITQANDNPYGLAAAVWTRDVGRAHRVASKLKAGTVWVNTYNRYDTAAPFGGYKESGYGRELGMHALEHYTQVKNVWVDLS</sequence>
<dbReference type="SUPFAM" id="SSF53720">
    <property type="entry name" value="ALDH-like"/>
    <property type="match status" value="1"/>
</dbReference>
<dbReference type="AlphaFoldDB" id="A0A381VHY9"/>
<dbReference type="Gene3D" id="3.40.309.10">
    <property type="entry name" value="Aldehyde Dehydrogenase, Chain A, domain 2"/>
    <property type="match status" value="1"/>
</dbReference>
<reference evidence="4" key="1">
    <citation type="submission" date="2018-05" db="EMBL/GenBank/DDBJ databases">
        <authorList>
            <person name="Lanie J.A."/>
            <person name="Ng W.-L."/>
            <person name="Kazmierczak K.M."/>
            <person name="Andrzejewski T.M."/>
            <person name="Davidsen T.M."/>
            <person name="Wayne K.J."/>
            <person name="Tettelin H."/>
            <person name="Glass J.I."/>
            <person name="Rusch D."/>
            <person name="Podicherti R."/>
            <person name="Tsui H.-C.T."/>
            <person name="Winkler M.E."/>
        </authorList>
    </citation>
    <scope>NUCLEOTIDE SEQUENCE</scope>
</reference>